<evidence type="ECO:0000259" key="2">
    <source>
        <dbReference type="Pfam" id="PF12697"/>
    </source>
</evidence>
<dbReference type="InterPro" id="IPR050228">
    <property type="entry name" value="Carboxylesterase_BioH"/>
</dbReference>
<dbReference type="PANTHER" id="PTHR43194:SF2">
    <property type="entry name" value="PEROXISOMAL MEMBRANE PROTEIN LPX1"/>
    <property type="match status" value="1"/>
</dbReference>
<name>A0ABQ3ZS47_9ACTN</name>
<gene>
    <name evidence="3" type="ORF">Ahu01nite_045220</name>
</gene>
<dbReference type="Pfam" id="PF12697">
    <property type="entry name" value="Abhydrolase_6"/>
    <property type="match status" value="1"/>
</dbReference>
<dbReference type="PANTHER" id="PTHR43194">
    <property type="entry name" value="HYDROLASE ALPHA/BETA FOLD FAMILY"/>
    <property type="match status" value="1"/>
</dbReference>
<keyword evidence="4" id="KW-1185">Reference proteome</keyword>
<dbReference type="InterPro" id="IPR000073">
    <property type="entry name" value="AB_hydrolase_1"/>
</dbReference>
<protein>
    <submittedName>
        <fullName evidence="3">Alpha/beta hydrolase</fullName>
    </submittedName>
</protein>
<keyword evidence="1" id="KW-1133">Transmembrane helix</keyword>
<dbReference type="EMBL" id="BOMN01000057">
    <property type="protein sequence ID" value="GIE21420.1"/>
    <property type="molecule type" value="Genomic_DNA"/>
</dbReference>
<evidence type="ECO:0000256" key="1">
    <source>
        <dbReference type="SAM" id="Phobius"/>
    </source>
</evidence>
<dbReference type="Gene3D" id="3.40.50.1820">
    <property type="entry name" value="alpha/beta hydrolase"/>
    <property type="match status" value="1"/>
</dbReference>
<organism evidence="3 4">
    <name type="scientific">Winogradskya humida</name>
    <dbReference type="NCBI Taxonomy" id="113566"/>
    <lineage>
        <taxon>Bacteria</taxon>
        <taxon>Bacillati</taxon>
        <taxon>Actinomycetota</taxon>
        <taxon>Actinomycetes</taxon>
        <taxon>Micromonosporales</taxon>
        <taxon>Micromonosporaceae</taxon>
        <taxon>Winogradskya</taxon>
    </lineage>
</organism>
<sequence>MTTTGTGPGLVLIPGGLRMAHHYTRFAAALAEVRTVHLVNRRGRGDSGPQGPAYSMDREVEDAAAVLDATGAAEVFGHSYGGLIALRLALGRRLDKLVIYEAGLNLDGRINPVILSDMERKLAAGREARAMTTFISGLGLAPIGLLPMPVFTAFAWLMLHTADGRETRALLGTLPSELREVLALDSNGGEYAAITAPTLILAGGRSPQWLREVQSELAALIPKAAYTVSPGLDHNAPDEKAPAAVADLVRAFLTTGGARAR</sequence>
<dbReference type="Proteomes" id="UP000603200">
    <property type="component" value="Unassembled WGS sequence"/>
</dbReference>
<dbReference type="GO" id="GO:0016787">
    <property type="term" value="F:hydrolase activity"/>
    <property type="evidence" value="ECO:0007669"/>
    <property type="project" value="UniProtKB-KW"/>
</dbReference>
<comment type="caution">
    <text evidence="3">The sequence shown here is derived from an EMBL/GenBank/DDBJ whole genome shotgun (WGS) entry which is preliminary data.</text>
</comment>
<keyword evidence="1" id="KW-0812">Transmembrane</keyword>
<evidence type="ECO:0000313" key="3">
    <source>
        <dbReference type="EMBL" id="GIE21420.1"/>
    </source>
</evidence>
<dbReference type="InterPro" id="IPR029058">
    <property type="entry name" value="AB_hydrolase_fold"/>
</dbReference>
<reference evidence="3 4" key="1">
    <citation type="submission" date="2021-01" db="EMBL/GenBank/DDBJ databases">
        <title>Whole genome shotgun sequence of Actinoplanes humidus NBRC 14915.</title>
        <authorList>
            <person name="Komaki H."/>
            <person name="Tamura T."/>
        </authorList>
    </citation>
    <scope>NUCLEOTIDE SEQUENCE [LARGE SCALE GENOMIC DNA]</scope>
    <source>
        <strain evidence="3 4">NBRC 14915</strain>
    </source>
</reference>
<proteinExistence type="predicted"/>
<feature type="transmembrane region" description="Helical" evidence="1">
    <location>
        <begin position="134"/>
        <end position="159"/>
    </location>
</feature>
<dbReference type="SUPFAM" id="SSF53474">
    <property type="entry name" value="alpha/beta-Hydrolases"/>
    <property type="match status" value="1"/>
</dbReference>
<keyword evidence="3" id="KW-0378">Hydrolase</keyword>
<keyword evidence="1" id="KW-0472">Membrane</keyword>
<feature type="domain" description="AB hydrolase-1" evidence="2">
    <location>
        <begin position="10"/>
        <end position="247"/>
    </location>
</feature>
<evidence type="ECO:0000313" key="4">
    <source>
        <dbReference type="Proteomes" id="UP000603200"/>
    </source>
</evidence>
<accession>A0ABQ3ZS47</accession>